<dbReference type="AlphaFoldDB" id="F2Q249"/>
<dbReference type="HOGENOM" id="CLU_1846519_0_0_1"/>
<dbReference type="Proteomes" id="UP000009169">
    <property type="component" value="Unassembled WGS sequence"/>
</dbReference>
<evidence type="ECO:0000313" key="2">
    <source>
        <dbReference type="EMBL" id="EGE08217.1"/>
    </source>
</evidence>
<protein>
    <submittedName>
        <fullName evidence="2">Uncharacterized protein</fullName>
    </submittedName>
</protein>
<proteinExistence type="predicted"/>
<organism evidence="2 3">
    <name type="scientific">Trichophyton equinum (strain ATCC MYA-4606 / CBS 127.97)</name>
    <name type="common">Horse ringworm fungus</name>
    <dbReference type="NCBI Taxonomy" id="559882"/>
    <lineage>
        <taxon>Eukaryota</taxon>
        <taxon>Fungi</taxon>
        <taxon>Dikarya</taxon>
        <taxon>Ascomycota</taxon>
        <taxon>Pezizomycotina</taxon>
        <taxon>Eurotiomycetes</taxon>
        <taxon>Eurotiomycetidae</taxon>
        <taxon>Onygenales</taxon>
        <taxon>Arthrodermataceae</taxon>
        <taxon>Trichophyton</taxon>
    </lineage>
</organism>
<evidence type="ECO:0000313" key="3">
    <source>
        <dbReference type="Proteomes" id="UP000009169"/>
    </source>
</evidence>
<gene>
    <name evidence="2" type="ORF">TEQG_07275</name>
</gene>
<dbReference type="VEuPathDB" id="FungiDB:TEQG_07275"/>
<accession>F2Q249</accession>
<keyword evidence="3" id="KW-1185">Reference proteome</keyword>
<evidence type="ECO:0000256" key="1">
    <source>
        <dbReference type="SAM" id="MobiDB-lite"/>
    </source>
</evidence>
<name>F2Q249_TRIEC</name>
<feature type="region of interest" description="Disordered" evidence="1">
    <location>
        <begin position="93"/>
        <end position="124"/>
    </location>
</feature>
<feature type="compositionally biased region" description="Basic and acidic residues" evidence="1">
    <location>
        <begin position="93"/>
        <end position="116"/>
    </location>
</feature>
<sequence length="139" mass="15559">MAIRYYKGVDYSNIDTLSRIPSLGANSNDAPRDALTTLMQAIMESNIIEDVANINFTASEIAISQNFTNSVRQYIADDPVLSKIRKHIKDKDIPSFHGHDVDKDVPKDTTKGDDMPSHLLLLTDDDSSSGTPLLKRRYY</sequence>
<dbReference type="EMBL" id="DS995774">
    <property type="protein sequence ID" value="EGE08217.1"/>
    <property type="molecule type" value="Genomic_DNA"/>
</dbReference>
<reference evidence="3" key="1">
    <citation type="journal article" date="2012" name="MBio">
        <title>Comparative genome analysis of Trichophyton rubrum and related dermatophytes reveals candidate genes involved in infection.</title>
        <authorList>
            <person name="Martinez D.A."/>
            <person name="Oliver B.G."/>
            <person name="Graeser Y."/>
            <person name="Goldberg J.M."/>
            <person name="Li W."/>
            <person name="Martinez-Rossi N.M."/>
            <person name="Monod M."/>
            <person name="Shelest E."/>
            <person name="Barton R.C."/>
            <person name="Birch E."/>
            <person name="Brakhage A.A."/>
            <person name="Chen Z."/>
            <person name="Gurr S.J."/>
            <person name="Heiman D."/>
            <person name="Heitman J."/>
            <person name="Kosti I."/>
            <person name="Rossi A."/>
            <person name="Saif S."/>
            <person name="Samalova M."/>
            <person name="Saunders C.W."/>
            <person name="Shea T."/>
            <person name="Summerbell R.C."/>
            <person name="Xu J."/>
            <person name="Young S."/>
            <person name="Zeng Q."/>
            <person name="Birren B.W."/>
            <person name="Cuomo C.A."/>
            <person name="White T.C."/>
        </authorList>
    </citation>
    <scope>NUCLEOTIDE SEQUENCE [LARGE SCALE GENOMIC DNA]</scope>
    <source>
        <strain evidence="3">ATCC MYA-4606 / CBS 127.97</strain>
    </source>
</reference>